<dbReference type="InterPro" id="IPR050738">
    <property type="entry name" value="Sulfatase"/>
</dbReference>
<evidence type="ECO:0000256" key="2">
    <source>
        <dbReference type="ARBA" id="ARBA00022801"/>
    </source>
</evidence>
<organism evidence="4">
    <name type="scientific">marine sediment metagenome</name>
    <dbReference type="NCBI Taxonomy" id="412755"/>
    <lineage>
        <taxon>unclassified sequences</taxon>
        <taxon>metagenomes</taxon>
        <taxon>ecological metagenomes</taxon>
    </lineage>
</organism>
<reference evidence="4" key="1">
    <citation type="journal article" date="2014" name="Front. Microbiol.">
        <title>High frequency of phylogenetically diverse reductive dehalogenase-homologous genes in deep subseafloor sedimentary metagenomes.</title>
        <authorList>
            <person name="Kawai M."/>
            <person name="Futagami T."/>
            <person name="Toyoda A."/>
            <person name="Takaki Y."/>
            <person name="Nishi S."/>
            <person name="Hori S."/>
            <person name="Arai W."/>
            <person name="Tsubouchi T."/>
            <person name="Morono Y."/>
            <person name="Uchiyama I."/>
            <person name="Ito T."/>
            <person name="Fujiyama A."/>
            <person name="Inagaki F."/>
            <person name="Takami H."/>
        </authorList>
    </citation>
    <scope>NUCLEOTIDE SEQUENCE</scope>
    <source>
        <strain evidence="4">Expedition CK06-06</strain>
    </source>
</reference>
<keyword evidence="2" id="KW-0378">Hydrolase</keyword>
<dbReference type="SUPFAM" id="SSF53649">
    <property type="entry name" value="Alkaline phosphatase-like"/>
    <property type="match status" value="1"/>
</dbReference>
<name>X1PDG8_9ZZZZ</name>
<proteinExistence type="inferred from homology"/>
<dbReference type="InterPro" id="IPR017850">
    <property type="entry name" value="Alkaline_phosphatase_core_sf"/>
</dbReference>
<dbReference type="GO" id="GO:0004065">
    <property type="term" value="F:arylsulfatase activity"/>
    <property type="evidence" value="ECO:0007669"/>
    <property type="project" value="TreeGrafter"/>
</dbReference>
<dbReference type="PANTHER" id="PTHR42693:SF53">
    <property type="entry name" value="ENDO-4-O-SULFATASE"/>
    <property type="match status" value="1"/>
</dbReference>
<gene>
    <name evidence="4" type="ORF">S06H3_42235</name>
</gene>
<sequence length="141" mass="15615">MLKKPNIVLILNDDMGYSDIGCYGGEIDTPNLDRLAANGLQFTQFYNTARCSPSRASLLTGLHPHQTGVGILVDNDEPEGYKGELNNCCITIAELLKENEYATYMSGKWHLSNELFNISDSWPNQRGFDHFYGTLGGAASY</sequence>
<dbReference type="EMBL" id="BARV01026099">
    <property type="protein sequence ID" value="GAI37060.1"/>
    <property type="molecule type" value="Genomic_DNA"/>
</dbReference>
<dbReference type="AlphaFoldDB" id="X1PDG8"/>
<evidence type="ECO:0000259" key="3">
    <source>
        <dbReference type="Pfam" id="PF00884"/>
    </source>
</evidence>
<dbReference type="PANTHER" id="PTHR42693">
    <property type="entry name" value="ARYLSULFATASE FAMILY MEMBER"/>
    <property type="match status" value="1"/>
</dbReference>
<comment type="similarity">
    <text evidence="1">Belongs to the sulfatase family.</text>
</comment>
<dbReference type="InterPro" id="IPR000917">
    <property type="entry name" value="Sulfatase_N"/>
</dbReference>
<comment type="caution">
    <text evidence="4">The sequence shown here is derived from an EMBL/GenBank/DDBJ whole genome shotgun (WGS) entry which is preliminary data.</text>
</comment>
<evidence type="ECO:0000313" key="4">
    <source>
        <dbReference type="EMBL" id="GAI37060.1"/>
    </source>
</evidence>
<protein>
    <recommendedName>
        <fullName evidence="3">Sulfatase N-terminal domain-containing protein</fullName>
    </recommendedName>
</protein>
<dbReference type="Pfam" id="PF00884">
    <property type="entry name" value="Sulfatase"/>
    <property type="match status" value="1"/>
</dbReference>
<dbReference type="Gene3D" id="3.40.720.10">
    <property type="entry name" value="Alkaline Phosphatase, subunit A"/>
    <property type="match status" value="1"/>
</dbReference>
<feature type="domain" description="Sulfatase N-terminal" evidence="3">
    <location>
        <begin position="5"/>
        <end position="138"/>
    </location>
</feature>
<feature type="non-terminal residue" evidence="4">
    <location>
        <position position="141"/>
    </location>
</feature>
<evidence type="ECO:0000256" key="1">
    <source>
        <dbReference type="ARBA" id="ARBA00008779"/>
    </source>
</evidence>
<accession>X1PDG8</accession>